<reference evidence="7" key="1">
    <citation type="submission" date="2023-05" db="EMBL/GenBank/DDBJ databases">
        <title>Nepenthes gracilis genome sequencing.</title>
        <authorList>
            <person name="Fukushima K."/>
        </authorList>
    </citation>
    <scope>NUCLEOTIDE SEQUENCE</scope>
    <source>
        <strain evidence="7">SING2019-196</strain>
    </source>
</reference>
<keyword evidence="2" id="KW-0238">DNA-binding</keyword>
<evidence type="ECO:0000256" key="5">
    <source>
        <dbReference type="SAM" id="MobiDB-lite"/>
    </source>
</evidence>
<evidence type="ECO:0000313" key="7">
    <source>
        <dbReference type="EMBL" id="GMH13878.1"/>
    </source>
</evidence>
<dbReference type="Pfam" id="PF02365">
    <property type="entry name" value="NAM"/>
    <property type="match status" value="1"/>
</dbReference>
<keyword evidence="8" id="KW-1185">Reference proteome</keyword>
<protein>
    <recommendedName>
        <fullName evidence="6">NAC domain-containing protein</fullName>
    </recommendedName>
</protein>
<comment type="caution">
    <text evidence="7">The sequence shown here is derived from an EMBL/GenBank/DDBJ whole genome shotgun (WGS) entry which is preliminary data.</text>
</comment>
<dbReference type="EMBL" id="BSYO01000013">
    <property type="protein sequence ID" value="GMH13878.1"/>
    <property type="molecule type" value="Genomic_DNA"/>
</dbReference>
<evidence type="ECO:0000259" key="6">
    <source>
        <dbReference type="PROSITE" id="PS51005"/>
    </source>
</evidence>
<dbReference type="InterPro" id="IPR036093">
    <property type="entry name" value="NAC_dom_sf"/>
</dbReference>
<organism evidence="7 8">
    <name type="scientific">Nepenthes gracilis</name>
    <name type="common">Slender pitcher plant</name>
    <dbReference type="NCBI Taxonomy" id="150966"/>
    <lineage>
        <taxon>Eukaryota</taxon>
        <taxon>Viridiplantae</taxon>
        <taxon>Streptophyta</taxon>
        <taxon>Embryophyta</taxon>
        <taxon>Tracheophyta</taxon>
        <taxon>Spermatophyta</taxon>
        <taxon>Magnoliopsida</taxon>
        <taxon>eudicotyledons</taxon>
        <taxon>Gunneridae</taxon>
        <taxon>Pentapetalae</taxon>
        <taxon>Caryophyllales</taxon>
        <taxon>Nepenthaceae</taxon>
        <taxon>Nepenthes</taxon>
    </lineage>
</organism>
<feature type="region of interest" description="Disordered" evidence="5">
    <location>
        <begin position="286"/>
        <end position="327"/>
    </location>
</feature>
<dbReference type="PANTHER" id="PTHR31719:SF177">
    <property type="entry name" value="OS11G0512600 PROTEIN"/>
    <property type="match status" value="1"/>
</dbReference>
<feature type="compositionally biased region" description="Polar residues" evidence="5">
    <location>
        <begin position="306"/>
        <end position="318"/>
    </location>
</feature>
<evidence type="ECO:0000256" key="4">
    <source>
        <dbReference type="ARBA" id="ARBA00023242"/>
    </source>
</evidence>
<name>A0AAD3SLJ5_NEPGR</name>
<dbReference type="PROSITE" id="PS51005">
    <property type="entry name" value="NAC"/>
    <property type="match status" value="1"/>
</dbReference>
<keyword evidence="4" id="KW-0539">Nucleus</keyword>
<dbReference type="GO" id="GO:0048731">
    <property type="term" value="P:system development"/>
    <property type="evidence" value="ECO:0007669"/>
    <property type="project" value="TreeGrafter"/>
</dbReference>
<sequence>MCPPGPSPSSDIGVYWTDEEIIMSLVKFQNGTPLPCNVIADVNPYQHAPSDLPDRIWYLVHSDNEKKMKSGFWKARGEACQIYTNSAITGWRITLEFYEGESSNCRKTNWVMQEYWTVQKDSSMPKAPSSLCRVFLCNGEDENQKRQNSRAVERVRGQNSSSSALDNDKLSGKGSMTVSQVNAGHEEAKPVSSGKNLHTSHCLETGDYLELLDLARPLSPCSSSDSFSSVSMLSDEYFDHVALLRDLNPKDGQDHQPKPSGYKLRIPASSKPNVVIVAPDIKGSVVDGNENKQTAEPLDKMPTRLPRSTLNEEQPNKNISKHVGATSQIRKSEADEEQKVALGKMKMLKRKYFCFMPF</sequence>
<proteinExistence type="predicted"/>
<feature type="region of interest" description="Disordered" evidence="5">
    <location>
        <begin position="145"/>
        <end position="177"/>
    </location>
</feature>
<keyword evidence="3" id="KW-0804">Transcription</keyword>
<feature type="domain" description="NAC" evidence="6">
    <location>
        <begin position="8"/>
        <end position="137"/>
    </location>
</feature>
<evidence type="ECO:0000313" key="8">
    <source>
        <dbReference type="Proteomes" id="UP001279734"/>
    </source>
</evidence>
<dbReference type="AlphaFoldDB" id="A0AAD3SLJ5"/>
<evidence type="ECO:0000256" key="2">
    <source>
        <dbReference type="ARBA" id="ARBA00023125"/>
    </source>
</evidence>
<dbReference type="Gene3D" id="2.170.150.80">
    <property type="entry name" value="NAC domain"/>
    <property type="match status" value="1"/>
</dbReference>
<dbReference type="InterPro" id="IPR003441">
    <property type="entry name" value="NAC-dom"/>
</dbReference>
<accession>A0AAD3SLJ5</accession>
<dbReference type="Proteomes" id="UP001279734">
    <property type="component" value="Unassembled WGS sequence"/>
</dbReference>
<dbReference type="PANTHER" id="PTHR31719">
    <property type="entry name" value="NAC TRANSCRIPTION FACTOR 56"/>
    <property type="match status" value="1"/>
</dbReference>
<evidence type="ECO:0000256" key="1">
    <source>
        <dbReference type="ARBA" id="ARBA00023015"/>
    </source>
</evidence>
<dbReference type="SUPFAM" id="SSF101941">
    <property type="entry name" value="NAC domain"/>
    <property type="match status" value="1"/>
</dbReference>
<dbReference type="GO" id="GO:0006355">
    <property type="term" value="P:regulation of DNA-templated transcription"/>
    <property type="evidence" value="ECO:0007669"/>
    <property type="project" value="InterPro"/>
</dbReference>
<gene>
    <name evidence="7" type="ORF">Nepgr_015719</name>
</gene>
<keyword evidence="1" id="KW-0805">Transcription regulation</keyword>
<dbReference type="GO" id="GO:0003677">
    <property type="term" value="F:DNA binding"/>
    <property type="evidence" value="ECO:0007669"/>
    <property type="project" value="UniProtKB-KW"/>
</dbReference>
<evidence type="ECO:0000256" key="3">
    <source>
        <dbReference type="ARBA" id="ARBA00023163"/>
    </source>
</evidence>